<feature type="non-terminal residue" evidence="1">
    <location>
        <position position="95"/>
    </location>
</feature>
<keyword evidence="2" id="KW-1185">Reference proteome</keyword>
<dbReference type="EMBL" id="BGPR01074160">
    <property type="protein sequence ID" value="GBO46458.1"/>
    <property type="molecule type" value="Genomic_DNA"/>
</dbReference>
<name>A0A4Y2XB72_ARAVE</name>
<dbReference type="AlphaFoldDB" id="A0A4Y2XB72"/>
<reference evidence="1 2" key="1">
    <citation type="journal article" date="2019" name="Sci. Rep.">
        <title>Orb-weaving spider Araneus ventricosus genome elucidates the spidroin gene catalogue.</title>
        <authorList>
            <person name="Kono N."/>
            <person name="Nakamura H."/>
            <person name="Ohtoshi R."/>
            <person name="Moran D.A.P."/>
            <person name="Shinohara A."/>
            <person name="Yoshida Y."/>
            <person name="Fujiwara M."/>
            <person name="Mori M."/>
            <person name="Tomita M."/>
            <person name="Arakawa K."/>
        </authorList>
    </citation>
    <scope>NUCLEOTIDE SEQUENCE [LARGE SCALE GENOMIC DNA]</scope>
</reference>
<comment type="caution">
    <text evidence="1">The sequence shown here is derived from an EMBL/GenBank/DDBJ whole genome shotgun (WGS) entry which is preliminary data.</text>
</comment>
<gene>
    <name evidence="1" type="ORF">AVEN_65679_1</name>
</gene>
<evidence type="ECO:0000313" key="1">
    <source>
        <dbReference type="EMBL" id="GBO46458.1"/>
    </source>
</evidence>
<dbReference type="Proteomes" id="UP000499080">
    <property type="component" value="Unassembled WGS sequence"/>
</dbReference>
<dbReference type="OrthoDB" id="10026250at2759"/>
<evidence type="ECO:0000313" key="2">
    <source>
        <dbReference type="Proteomes" id="UP000499080"/>
    </source>
</evidence>
<proteinExistence type="predicted"/>
<accession>A0A4Y2XB72</accession>
<sequence>MPLTIQLPLEARDGATPSPCAPIKLRIHEISVPRHFEAVPPKPVVSAKIRWDLARQIQETVDYVHMKTFTHAGPYYVGIVLGYLIIKYKDVKIPW</sequence>
<protein>
    <submittedName>
        <fullName evidence="1">Uncharacterized protein</fullName>
    </submittedName>
</protein>
<organism evidence="1 2">
    <name type="scientific">Araneus ventricosus</name>
    <name type="common">Orbweaver spider</name>
    <name type="synonym">Epeira ventricosa</name>
    <dbReference type="NCBI Taxonomy" id="182803"/>
    <lineage>
        <taxon>Eukaryota</taxon>
        <taxon>Metazoa</taxon>
        <taxon>Ecdysozoa</taxon>
        <taxon>Arthropoda</taxon>
        <taxon>Chelicerata</taxon>
        <taxon>Arachnida</taxon>
        <taxon>Araneae</taxon>
        <taxon>Araneomorphae</taxon>
        <taxon>Entelegynae</taxon>
        <taxon>Araneoidea</taxon>
        <taxon>Araneidae</taxon>
        <taxon>Araneus</taxon>
    </lineage>
</organism>